<dbReference type="Pfam" id="PF13577">
    <property type="entry name" value="SnoaL_4"/>
    <property type="match status" value="1"/>
</dbReference>
<dbReference type="RefSeq" id="WP_359356977.1">
    <property type="nucleotide sequence ID" value="NZ_JBEYXV010000024.1"/>
</dbReference>
<organism evidence="2 3">
    <name type="scientific">Streptomyces atriruber</name>
    <dbReference type="NCBI Taxonomy" id="545121"/>
    <lineage>
        <taxon>Bacteria</taxon>
        <taxon>Bacillati</taxon>
        <taxon>Actinomycetota</taxon>
        <taxon>Actinomycetes</taxon>
        <taxon>Kitasatosporales</taxon>
        <taxon>Streptomycetaceae</taxon>
        <taxon>Streptomyces</taxon>
    </lineage>
</organism>
<keyword evidence="3" id="KW-1185">Reference proteome</keyword>
<protein>
    <submittedName>
        <fullName evidence="2">Nuclear transport factor 2 family protein</fullName>
    </submittedName>
</protein>
<sequence>MTSTEAESFTPDTAMADAFTVRGLLDRYLLALDTEKLDDAWARGLFTRDAVVAFPLSRYEGIHGLAEWHSNALANFARTQHLNSPAVVDCTGDEATLRANLVSTHVHHPGGEGPELFTTGTSVSGAARRTPDGWRLTRLSFGLIWVDGVPPGARG</sequence>
<proteinExistence type="predicted"/>
<dbReference type="InterPro" id="IPR032710">
    <property type="entry name" value="NTF2-like_dom_sf"/>
</dbReference>
<dbReference type="InterPro" id="IPR037401">
    <property type="entry name" value="SnoaL-like"/>
</dbReference>
<gene>
    <name evidence="2" type="ORF">ABZ921_36040</name>
</gene>
<evidence type="ECO:0000313" key="3">
    <source>
        <dbReference type="Proteomes" id="UP001551176"/>
    </source>
</evidence>
<dbReference type="Proteomes" id="UP001551176">
    <property type="component" value="Unassembled WGS sequence"/>
</dbReference>
<dbReference type="EMBL" id="JBEYXV010000024">
    <property type="protein sequence ID" value="MEU6826053.1"/>
    <property type="molecule type" value="Genomic_DNA"/>
</dbReference>
<accession>A0ABV3BYF6</accession>
<evidence type="ECO:0000313" key="2">
    <source>
        <dbReference type="EMBL" id="MEU6826053.1"/>
    </source>
</evidence>
<reference evidence="2 3" key="1">
    <citation type="submission" date="2024-06" db="EMBL/GenBank/DDBJ databases">
        <title>The Natural Products Discovery Center: Release of the First 8490 Sequenced Strains for Exploring Actinobacteria Biosynthetic Diversity.</title>
        <authorList>
            <person name="Kalkreuter E."/>
            <person name="Kautsar S.A."/>
            <person name="Yang D."/>
            <person name="Bader C.D."/>
            <person name="Teijaro C.N."/>
            <person name="Fluegel L."/>
            <person name="Davis C.M."/>
            <person name="Simpson J.R."/>
            <person name="Lauterbach L."/>
            <person name="Steele A.D."/>
            <person name="Gui C."/>
            <person name="Meng S."/>
            <person name="Li G."/>
            <person name="Viehrig K."/>
            <person name="Ye F."/>
            <person name="Su P."/>
            <person name="Kiefer A.F."/>
            <person name="Nichols A."/>
            <person name="Cepeda A.J."/>
            <person name="Yan W."/>
            <person name="Fan B."/>
            <person name="Jiang Y."/>
            <person name="Adhikari A."/>
            <person name="Zheng C.-J."/>
            <person name="Schuster L."/>
            <person name="Cowan T.M."/>
            <person name="Smanski M.J."/>
            <person name="Chevrette M.G."/>
            <person name="De Carvalho L.P.S."/>
            <person name="Shen B."/>
        </authorList>
    </citation>
    <scope>NUCLEOTIDE SEQUENCE [LARGE SCALE GENOMIC DNA]</scope>
    <source>
        <strain evidence="2 3">NPDC046838</strain>
    </source>
</reference>
<feature type="domain" description="SnoaL-like" evidence="1">
    <location>
        <begin position="20"/>
        <end position="139"/>
    </location>
</feature>
<dbReference type="Gene3D" id="3.10.450.50">
    <property type="match status" value="1"/>
</dbReference>
<dbReference type="SUPFAM" id="SSF54427">
    <property type="entry name" value="NTF2-like"/>
    <property type="match status" value="1"/>
</dbReference>
<evidence type="ECO:0000259" key="1">
    <source>
        <dbReference type="Pfam" id="PF13577"/>
    </source>
</evidence>
<comment type="caution">
    <text evidence="2">The sequence shown here is derived from an EMBL/GenBank/DDBJ whole genome shotgun (WGS) entry which is preliminary data.</text>
</comment>
<name>A0ABV3BYF6_9ACTN</name>